<feature type="compositionally biased region" description="Basic and acidic residues" evidence="1">
    <location>
        <begin position="403"/>
        <end position="435"/>
    </location>
</feature>
<feature type="compositionally biased region" description="Basic residues" evidence="1">
    <location>
        <begin position="175"/>
        <end position="185"/>
    </location>
</feature>
<reference evidence="2" key="1">
    <citation type="submission" date="2020-02" db="EMBL/GenBank/DDBJ databases">
        <authorList>
            <person name="Meier V. D."/>
        </authorList>
    </citation>
    <scope>NUCLEOTIDE SEQUENCE</scope>
    <source>
        <strain evidence="2">AVDCRST_MAG52</strain>
    </source>
</reference>
<feature type="compositionally biased region" description="Basic residues" evidence="1">
    <location>
        <begin position="326"/>
        <end position="336"/>
    </location>
</feature>
<feature type="compositionally biased region" description="Basic residues" evidence="1">
    <location>
        <begin position="375"/>
        <end position="390"/>
    </location>
</feature>
<feature type="compositionally biased region" description="Basic and acidic residues" evidence="1">
    <location>
        <begin position="60"/>
        <end position="70"/>
    </location>
</feature>
<feature type="non-terminal residue" evidence="2">
    <location>
        <position position="1"/>
    </location>
</feature>
<evidence type="ECO:0000256" key="1">
    <source>
        <dbReference type="SAM" id="MobiDB-lite"/>
    </source>
</evidence>
<gene>
    <name evidence="2" type="ORF">AVDCRST_MAG52-2013</name>
</gene>
<feature type="region of interest" description="Disordered" evidence="1">
    <location>
        <begin position="1"/>
        <end position="121"/>
    </location>
</feature>
<sequence>DRGRAHAGCRAAAADRRRRRAGPAPADHPAEDARLPGAGPGQPAHRAGRPCPAGRRGHHADHGLRVDARQRRAAGRAGRHAGPAPGVQRRGSGAGRLADPPVRREARTPGSRRGGPAVRFPDLLRRRPGRLPADRLHRRPPAGRIAADLRTAGGRRLRRHARVRAAAPGAGRCRGAGRRRHRARPRLRPADRAAHLVPRRLPVRAVGRSPIPGGRARHPGRGRRPRPRRRVRSARRGGGGHVTDGRRRLRAHPDGDAHGRSAVLRHGRRDPAPAAAADLPEHRDEHPGHRRGRRRGVLPRARRPAGRGHTGRPADHRAGGQLGPRHPPRRRQGRGRVGRELRARPGLRDHPDHRGRGDVRRRPAGQRDRGGPGRRAGRHRAPGHRRRVRHLGAAADRAGLRHGRADDRGRADRAGGGVDRRVVEHRPRADRDRDRRWGHRALARERLRVLAGQPLLPDGREDHAQDVDGDGDAAGHHRLRARPGAEPDPL</sequence>
<feature type="non-terminal residue" evidence="2">
    <location>
        <position position="490"/>
    </location>
</feature>
<protein>
    <submittedName>
        <fullName evidence="2">Low-affinity gluconate/H+ symporter GntU</fullName>
    </submittedName>
</protein>
<dbReference type="EMBL" id="CADCTN010000141">
    <property type="protein sequence ID" value="CAA9248577.1"/>
    <property type="molecule type" value="Genomic_DNA"/>
</dbReference>
<feature type="compositionally biased region" description="Basic and acidic residues" evidence="1">
    <location>
        <begin position="243"/>
        <end position="259"/>
    </location>
</feature>
<feature type="compositionally biased region" description="Basic residues" evidence="1">
    <location>
        <begin position="288"/>
        <end position="310"/>
    </location>
</feature>
<feature type="region of interest" description="Disordered" evidence="1">
    <location>
        <begin position="204"/>
        <end position="490"/>
    </location>
</feature>
<organism evidence="2">
    <name type="scientific">uncultured Blastococcus sp</name>
    <dbReference type="NCBI Taxonomy" id="217144"/>
    <lineage>
        <taxon>Bacteria</taxon>
        <taxon>Bacillati</taxon>
        <taxon>Actinomycetota</taxon>
        <taxon>Actinomycetes</taxon>
        <taxon>Geodermatophilales</taxon>
        <taxon>Geodermatophilaceae</taxon>
        <taxon>Blastococcus</taxon>
        <taxon>environmental samples</taxon>
    </lineage>
</organism>
<accession>A0A6J4IF42</accession>
<dbReference type="AlphaFoldDB" id="A0A6J4IF42"/>
<proteinExistence type="predicted"/>
<evidence type="ECO:0000313" key="2">
    <source>
        <dbReference type="EMBL" id="CAA9248577.1"/>
    </source>
</evidence>
<feature type="compositionally biased region" description="Low complexity" evidence="1">
    <location>
        <begin position="164"/>
        <end position="173"/>
    </location>
</feature>
<name>A0A6J4IF42_9ACTN</name>
<feature type="compositionally biased region" description="Basic residues" evidence="1">
    <location>
        <begin position="215"/>
        <end position="235"/>
    </location>
</feature>
<feature type="compositionally biased region" description="Low complexity" evidence="1">
    <location>
        <begin position="43"/>
        <end position="54"/>
    </location>
</feature>
<feature type="region of interest" description="Disordered" evidence="1">
    <location>
        <begin position="156"/>
        <end position="185"/>
    </location>
</feature>
<feature type="compositionally biased region" description="Basic and acidic residues" evidence="1">
    <location>
        <begin position="337"/>
        <end position="371"/>
    </location>
</feature>